<organism evidence="1 2">
    <name type="scientific">Vibrio pomeroyi</name>
    <dbReference type="NCBI Taxonomy" id="198832"/>
    <lineage>
        <taxon>Bacteria</taxon>
        <taxon>Pseudomonadati</taxon>
        <taxon>Pseudomonadota</taxon>
        <taxon>Gammaproteobacteria</taxon>
        <taxon>Vibrionales</taxon>
        <taxon>Vibrionaceae</taxon>
        <taxon>Vibrio</taxon>
    </lineage>
</organism>
<evidence type="ECO:0000313" key="1">
    <source>
        <dbReference type="EMBL" id="MEZ8719481.1"/>
    </source>
</evidence>
<accession>A0ABV4MQR5</accession>
<evidence type="ECO:0000313" key="2">
    <source>
        <dbReference type="Proteomes" id="UP001570071"/>
    </source>
</evidence>
<dbReference type="EMBL" id="JBFSSG010000001">
    <property type="protein sequence ID" value="MEZ8719481.1"/>
    <property type="molecule type" value="Genomic_DNA"/>
</dbReference>
<reference evidence="1 2" key="1">
    <citation type="journal article" date="2024" name="ISME J.">
        <title>Tailless and filamentous prophages are predominant in marine Vibrio.</title>
        <authorList>
            <person name="Steensen K."/>
            <person name="Seneca J."/>
            <person name="Bartlau N."/>
            <person name="Yu X.A."/>
            <person name="Hussain F.A."/>
            <person name="Polz M.F."/>
        </authorList>
    </citation>
    <scope>NUCLEOTIDE SEQUENCE [LARGE SCALE GENOMIC DNA]</scope>
    <source>
        <strain evidence="1 2">10N.239.312.F12</strain>
    </source>
</reference>
<dbReference type="RefSeq" id="WP_269337230.1">
    <property type="nucleotide sequence ID" value="NZ_JBFSSG010000001.1"/>
</dbReference>
<protein>
    <submittedName>
        <fullName evidence="1">Uncharacterized protein</fullName>
    </submittedName>
</protein>
<dbReference type="Proteomes" id="UP001570071">
    <property type="component" value="Unassembled WGS sequence"/>
</dbReference>
<comment type="caution">
    <text evidence="1">The sequence shown here is derived from an EMBL/GenBank/DDBJ whole genome shotgun (WGS) entry which is preliminary data.</text>
</comment>
<sequence length="82" mass="8983">MFLIRDYGNDTECANGEELVDTLSSKYKDNSVSIQYATKATGMLAVHFVDIDAQGSITDSYGDEAPFDLSLLESKARPTLNN</sequence>
<name>A0ABV4MQR5_9VIBR</name>
<gene>
    <name evidence="1" type="ORF">AB6D66_00285</name>
</gene>
<keyword evidence="2" id="KW-1185">Reference proteome</keyword>
<proteinExistence type="predicted"/>